<organism evidence="2 3">
    <name type="scientific">Prorocentrum cordatum</name>
    <dbReference type="NCBI Taxonomy" id="2364126"/>
    <lineage>
        <taxon>Eukaryota</taxon>
        <taxon>Sar</taxon>
        <taxon>Alveolata</taxon>
        <taxon>Dinophyceae</taxon>
        <taxon>Prorocentrales</taxon>
        <taxon>Prorocentraceae</taxon>
        <taxon>Prorocentrum</taxon>
    </lineage>
</organism>
<gene>
    <name evidence="2" type="ORF">PCOR1329_LOCUS12519</name>
</gene>
<evidence type="ECO:0000313" key="2">
    <source>
        <dbReference type="EMBL" id="CAK0806197.1"/>
    </source>
</evidence>
<accession>A0ABN9QJH3</accession>
<dbReference type="EMBL" id="CAUYUJ010003669">
    <property type="protein sequence ID" value="CAK0806197.1"/>
    <property type="molecule type" value="Genomic_DNA"/>
</dbReference>
<name>A0ABN9QJH3_9DINO</name>
<dbReference type="Proteomes" id="UP001189429">
    <property type="component" value="Unassembled WGS sequence"/>
</dbReference>
<proteinExistence type="predicted"/>
<evidence type="ECO:0000256" key="1">
    <source>
        <dbReference type="SAM" id="MobiDB-lite"/>
    </source>
</evidence>
<comment type="caution">
    <text evidence="2">The sequence shown here is derived from an EMBL/GenBank/DDBJ whole genome shotgun (WGS) entry which is preliminary data.</text>
</comment>
<protein>
    <submittedName>
        <fullName evidence="2">Uncharacterized protein</fullName>
    </submittedName>
</protein>
<feature type="non-terminal residue" evidence="2">
    <location>
        <position position="1"/>
    </location>
</feature>
<keyword evidence="3" id="KW-1185">Reference proteome</keyword>
<feature type="region of interest" description="Disordered" evidence="1">
    <location>
        <begin position="24"/>
        <end position="53"/>
    </location>
</feature>
<sequence>GETEEEGVTALRLFGGHGGFWRPEQSSFGCKQPPSDRWRQPSPLGLHGGHSKGLGGGRVEDAVVAGMTQCSAGIRSQASSLCLLRCVCAFRNVHA</sequence>
<evidence type="ECO:0000313" key="3">
    <source>
        <dbReference type="Proteomes" id="UP001189429"/>
    </source>
</evidence>
<reference evidence="2" key="1">
    <citation type="submission" date="2023-10" db="EMBL/GenBank/DDBJ databases">
        <authorList>
            <person name="Chen Y."/>
            <person name="Shah S."/>
            <person name="Dougan E. K."/>
            <person name="Thang M."/>
            <person name="Chan C."/>
        </authorList>
    </citation>
    <scope>NUCLEOTIDE SEQUENCE [LARGE SCALE GENOMIC DNA]</scope>
</reference>